<dbReference type="KEGG" id="pdh:B9T62_28975"/>
<name>A0A2Z2KLT8_9BACL</name>
<keyword evidence="2" id="KW-0808">Transferase</keyword>
<dbReference type="EMBL" id="CP021780">
    <property type="protein sequence ID" value="ASA24430.1"/>
    <property type="molecule type" value="Genomic_DNA"/>
</dbReference>
<dbReference type="InterPro" id="IPR050256">
    <property type="entry name" value="Glycosyltransferase_2"/>
</dbReference>
<accession>A0A2Z2KLT8</accession>
<dbReference type="RefSeq" id="WP_087918401.1">
    <property type="nucleotide sequence ID" value="NZ_CP021780.1"/>
</dbReference>
<dbReference type="PANTHER" id="PTHR48090:SF7">
    <property type="entry name" value="RFBJ PROTEIN"/>
    <property type="match status" value="1"/>
</dbReference>
<organism evidence="2 3">
    <name type="scientific">Paenibacillus donghaensis</name>
    <dbReference type="NCBI Taxonomy" id="414771"/>
    <lineage>
        <taxon>Bacteria</taxon>
        <taxon>Bacillati</taxon>
        <taxon>Bacillota</taxon>
        <taxon>Bacilli</taxon>
        <taxon>Bacillales</taxon>
        <taxon>Paenibacillaceae</taxon>
        <taxon>Paenibacillus</taxon>
    </lineage>
</organism>
<reference evidence="2 3" key="1">
    <citation type="submission" date="2017-06" db="EMBL/GenBank/DDBJ databases">
        <title>Complete genome sequence of Paenibacillus donghaensis KCTC 13049T isolated from East Sea sediment, South Korea.</title>
        <authorList>
            <person name="Jung B.K."/>
            <person name="Hong S.-J."/>
            <person name="Shin J.-H."/>
        </authorList>
    </citation>
    <scope>NUCLEOTIDE SEQUENCE [LARGE SCALE GENOMIC DNA]</scope>
    <source>
        <strain evidence="2 3">KCTC 13049</strain>
    </source>
</reference>
<dbReference type="OrthoDB" id="9810303at2"/>
<proteinExistence type="predicted"/>
<evidence type="ECO:0000259" key="1">
    <source>
        <dbReference type="Pfam" id="PF00535"/>
    </source>
</evidence>
<dbReference type="PANTHER" id="PTHR48090">
    <property type="entry name" value="UNDECAPRENYL-PHOSPHATE 4-DEOXY-4-FORMAMIDO-L-ARABINOSE TRANSFERASE-RELATED"/>
    <property type="match status" value="1"/>
</dbReference>
<dbReference type="Gene3D" id="3.90.550.10">
    <property type="entry name" value="Spore Coat Polysaccharide Biosynthesis Protein SpsA, Chain A"/>
    <property type="match status" value="1"/>
</dbReference>
<evidence type="ECO:0000313" key="3">
    <source>
        <dbReference type="Proteomes" id="UP000249890"/>
    </source>
</evidence>
<keyword evidence="3" id="KW-1185">Reference proteome</keyword>
<dbReference type="CDD" id="cd04179">
    <property type="entry name" value="DPM_DPG-synthase_like"/>
    <property type="match status" value="1"/>
</dbReference>
<dbReference type="InterPro" id="IPR029044">
    <property type="entry name" value="Nucleotide-diphossugar_trans"/>
</dbReference>
<protein>
    <submittedName>
        <fullName evidence="2">Glycosyl transferase family 2</fullName>
    </submittedName>
</protein>
<evidence type="ECO:0000313" key="2">
    <source>
        <dbReference type="EMBL" id="ASA24430.1"/>
    </source>
</evidence>
<sequence length="236" mass="26673">MNNKKILLIIPAYNEEENILDTLNSIKSVKIPNSEILVVNDCSLDDTGWICKDAGVSVIDLPCNLGIGGAVQTGYKYAQNFGFDIAIQVDGDGQHKPEYIFDLIEPLLNNEADLVIGSRYIKKEGFQSSLMRRIGINYFSRLLLLLTNQVITDPTSGFRACNKNVIDLFSKRYPTDYPEPESIMYLKRTGFRLREVSVVMQARKGGQSSITKFKSVYYMLKVSLAIIIDRMRKQIV</sequence>
<dbReference type="Pfam" id="PF00535">
    <property type="entry name" value="Glycos_transf_2"/>
    <property type="match status" value="1"/>
</dbReference>
<feature type="domain" description="Glycosyltransferase 2-like" evidence="1">
    <location>
        <begin position="8"/>
        <end position="166"/>
    </location>
</feature>
<dbReference type="AlphaFoldDB" id="A0A2Z2KLT8"/>
<gene>
    <name evidence="2" type="ORF">B9T62_28975</name>
</gene>
<dbReference type="GO" id="GO:0016740">
    <property type="term" value="F:transferase activity"/>
    <property type="evidence" value="ECO:0007669"/>
    <property type="project" value="UniProtKB-KW"/>
</dbReference>
<dbReference type="InterPro" id="IPR001173">
    <property type="entry name" value="Glyco_trans_2-like"/>
</dbReference>
<dbReference type="Proteomes" id="UP000249890">
    <property type="component" value="Chromosome"/>
</dbReference>
<dbReference type="SUPFAM" id="SSF53448">
    <property type="entry name" value="Nucleotide-diphospho-sugar transferases"/>
    <property type="match status" value="1"/>
</dbReference>